<feature type="transmembrane region" description="Helical" evidence="1">
    <location>
        <begin position="102"/>
        <end position="122"/>
    </location>
</feature>
<protein>
    <submittedName>
        <fullName evidence="2">Uncharacterized protein</fullName>
    </submittedName>
</protein>
<dbReference type="Proteomes" id="UP000706151">
    <property type="component" value="Unassembled WGS sequence"/>
</dbReference>
<dbReference type="EMBL" id="JADJOT010000012">
    <property type="protein sequence ID" value="MBK7956189.1"/>
    <property type="molecule type" value="Genomic_DNA"/>
</dbReference>
<accession>A0A935W6F0</accession>
<keyword evidence="1" id="KW-0812">Transmembrane</keyword>
<reference evidence="2 3" key="1">
    <citation type="submission" date="2020-10" db="EMBL/GenBank/DDBJ databases">
        <title>Connecting structure to function with the recovery of over 1000 high-quality activated sludge metagenome-assembled genomes encoding full-length rRNA genes using long-read sequencing.</title>
        <authorList>
            <person name="Singleton C.M."/>
            <person name="Petriglieri F."/>
            <person name="Kristensen J.M."/>
            <person name="Kirkegaard R.H."/>
            <person name="Michaelsen T.Y."/>
            <person name="Andersen M.H."/>
            <person name="Karst S.M."/>
            <person name="Dueholm M.S."/>
            <person name="Nielsen P.H."/>
            <person name="Albertsen M."/>
        </authorList>
    </citation>
    <scope>NUCLEOTIDE SEQUENCE [LARGE SCALE GENOMIC DNA]</scope>
    <source>
        <strain evidence="2">Fred_18-Q3-R57-64_BAT3C.720</strain>
    </source>
</reference>
<sequence length="127" mass="13954">MKELSWVFFNSIVPLLPVFVVWGIPHLREDVPPKRVFSIIKDGQVFFFCAALSSGALGELPRVPSSFQIAPWIVGFLTILVLSIIAFVVAAQNPEKVREGRFGWASVGMVLTAVGVVLSFRIQVGLL</sequence>
<organism evidence="2 3">
    <name type="scientific">Candidatus Accumulibacter affinis</name>
    <dbReference type="NCBI Taxonomy" id="2954384"/>
    <lineage>
        <taxon>Bacteria</taxon>
        <taxon>Pseudomonadati</taxon>
        <taxon>Pseudomonadota</taxon>
        <taxon>Betaproteobacteria</taxon>
        <taxon>Candidatus Accumulibacter</taxon>
    </lineage>
</organism>
<evidence type="ECO:0000256" key="1">
    <source>
        <dbReference type="SAM" id="Phobius"/>
    </source>
</evidence>
<evidence type="ECO:0000313" key="2">
    <source>
        <dbReference type="EMBL" id="MBK7956189.1"/>
    </source>
</evidence>
<name>A0A935W6F0_9PROT</name>
<feature type="transmembrane region" description="Helical" evidence="1">
    <location>
        <begin position="69"/>
        <end position="90"/>
    </location>
</feature>
<proteinExistence type="predicted"/>
<gene>
    <name evidence="2" type="ORF">IPK02_20825</name>
</gene>
<dbReference type="AlphaFoldDB" id="A0A935W6F0"/>
<keyword evidence="1" id="KW-0472">Membrane</keyword>
<keyword evidence="1" id="KW-1133">Transmembrane helix</keyword>
<comment type="caution">
    <text evidence="2">The sequence shown here is derived from an EMBL/GenBank/DDBJ whole genome shotgun (WGS) entry which is preliminary data.</text>
</comment>
<feature type="transmembrane region" description="Helical" evidence="1">
    <location>
        <begin position="6"/>
        <end position="24"/>
    </location>
</feature>
<evidence type="ECO:0000313" key="3">
    <source>
        <dbReference type="Proteomes" id="UP000706151"/>
    </source>
</evidence>